<keyword evidence="1" id="KW-0472">Membrane</keyword>
<proteinExistence type="predicted"/>
<keyword evidence="3" id="KW-1185">Reference proteome</keyword>
<gene>
    <name evidence="2" type="ORF">M917_1996</name>
</gene>
<evidence type="ECO:0000313" key="2">
    <source>
        <dbReference type="EMBL" id="ERL55263.1"/>
    </source>
</evidence>
<protein>
    <submittedName>
        <fullName evidence="2">Uncharacterized protein</fullName>
    </submittedName>
</protein>
<accession>U4T9V4</accession>
<dbReference type="Proteomes" id="UP000016761">
    <property type="component" value="Unassembled WGS sequence"/>
</dbReference>
<organism evidence="2 3">
    <name type="scientific">Psychrobacter aquaticus CMS 56</name>
    <dbReference type="NCBI Taxonomy" id="1354303"/>
    <lineage>
        <taxon>Bacteria</taxon>
        <taxon>Pseudomonadati</taxon>
        <taxon>Pseudomonadota</taxon>
        <taxon>Gammaproteobacteria</taxon>
        <taxon>Moraxellales</taxon>
        <taxon>Moraxellaceae</taxon>
        <taxon>Psychrobacter</taxon>
    </lineage>
</organism>
<keyword evidence="1" id="KW-1133">Transmembrane helix</keyword>
<reference evidence="2 3" key="1">
    <citation type="journal article" date="2013" name="Genome Announc.">
        <title>Draft Genome Sequence of Psychrobacter aquaticus Strain CMS 56T, Isolated from a Cyanobacterial Mat Sample Collected from Water Bodies in the McMurdo Dry Valley Region of Antarctica.</title>
        <authorList>
            <person name="Reddy G.S."/>
            <person name="Ara S."/>
            <person name="Singh A."/>
            <person name="Kumar Pinnaka A."/>
            <person name="Shivaji S."/>
        </authorList>
    </citation>
    <scope>NUCLEOTIDE SEQUENCE [LARGE SCALE GENOMIC DNA]</scope>
    <source>
        <strain evidence="2 3">CMS 56</strain>
    </source>
</reference>
<dbReference type="AlphaFoldDB" id="U4T9V4"/>
<keyword evidence="1" id="KW-0812">Transmembrane</keyword>
<dbReference type="RefSeq" id="WP_021814621.1">
    <property type="nucleotide sequence ID" value="NZ_AUSW01000033.1"/>
</dbReference>
<feature type="transmembrane region" description="Helical" evidence="1">
    <location>
        <begin position="12"/>
        <end position="33"/>
    </location>
</feature>
<dbReference type="EMBL" id="AUSW01000033">
    <property type="protein sequence ID" value="ERL55263.1"/>
    <property type="molecule type" value="Genomic_DNA"/>
</dbReference>
<dbReference type="PATRIC" id="fig|1354303.4.peg.1963"/>
<evidence type="ECO:0000256" key="1">
    <source>
        <dbReference type="SAM" id="Phobius"/>
    </source>
</evidence>
<comment type="caution">
    <text evidence="2">The sequence shown here is derived from an EMBL/GenBank/DDBJ whole genome shotgun (WGS) entry which is preliminary data.</text>
</comment>
<name>U4T9V4_9GAMM</name>
<sequence>MRNYFDSINTKVRLLYLGLAVATAPVTSTFAILPMMSEAFEPSSVIVDSADDQVESNASQVQQQKIKMTTAQVSSSEHKTKQSALLPYPITSLVKKAN</sequence>
<evidence type="ECO:0000313" key="3">
    <source>
        <dbReference type="Proteomes" id="UP000016761"/>
    </source>
</evidence>